<evidence type="ECO:0000313" key="1">
    <source>
        <dbReference type="EMBL" id="GFR67759.1"/>
    </source>
</evidence>
<keyword evidence="2" id="KW-1185">Reference proteome</keyword>
<dbReference type="AlphaFoldDB" id="A0AAV4F423"/>
<comment type="caution">
    <text evidence="1">The sequence shown here is derived from an EMBL/GenBank/DDBJ whole genome shotgun (WGS) entry which is preliminary data.</text>
</comment>
<name>A0AAV4F423_9GAST</name>
<evidence type="ECO:0000313" key="2">
    <source>
        <dbReference type="Proteomes" id="UP000762676"/>
    </source>
</evidence>
<organism evidence="1 2">
    <name type="scientific">Elysia marginata</name>
    <dbReference type="NCBI Taxonomy" id="1093978"/>
    <lineage>
        <taxon>Eukaryota</taxon>
        <taxon>Metazoa</taxon>
        <taxon>Spiralia</taxon>
        <taxon>Lophotrochozoa</taxon>
        <taxon>Mollusca</taxon>
        <taxon>Gastropoda</taxon>
        <taxon>Heterobranchia</taxon>
        <taxon>Euthyneura</taxon>
        <taxon>Panpulmonata</taxon>
        <taxon>Sacoglossa</taxon>
        <taxon>Placobranchoidea</taxon>
        <taxon>Plakobranchidae</taxon>
        <taxon>Elysia</taxon>
    </lineage>
</organism>
<sequence>MLTPKDMQHYYHSHYSGSCGLIFRQWPRDEAATHDDDAKSQFANDKYNVKNYNNSSRSKNIPETDRCHQQGTSQSLPQFCCPLCPEKHALNIVWLIEGEGGGQRGELGVNTQLVVLPAGHRYSLTLTRQASAHIGSFRRFFRVKNTHEATSPILFPPLLAHTRTDNTFELKQKEDKKT</sequence>
<dbReference type="EMBL" id="BMAT01004072">
    <property type="protein sequence ID" value="GFR67759.1"/>
    <property type="molecule type" value="Genomic_DNA"/>
</dbReference>
<proteinExistence type="predicted"/>
<protein>
    <submittedName>
        <fullName evidence="1">Uncharacterized protein</fullName>
    </submittedName>
</protein>
<gene>
    <name evidence="1" type="ORF">ElyMa_002007100</name>
</gene>
<dbReference type="Proteomes" id="UP000762676">
    <property type="component" value="Unassembled WGS sequence"/>
</dbReference>
<accession>A0AAV4F423</accession>
<reference evidence="1 2" key="1">
    <citation type="journal article" date="2021" name="Elife">
        <title>Chloroplast acquisition without the gene transfer in kleptoplastic sea slugs, Plakobranchus ocellatus.</title>
        <authorList>
            <person name="Maeda T."/>
            <person name="Takahashi S."/>
            <person name="Yoshida T."/>
            <person name="Shimamura S."/>
            <person name="Takaki Y."/>
            <person name="Nagai Y."/>
            <person name="Toyoda A."/>
            <person name="Suzuki Y."/>
            <person name="Arimoto A."/>
            <person name="Ishii H."/>
            <person name="Satoh N."/>
            <person name="Nishiyama T."/>
            <person name="Hasebe M."/>
            <person name="Maruyama T."/>
            <person name="Minagawa J."/>
            <person name="Obokata J."/>
            <person name="Shigenobu S."/>
        </authorList>
    </citation>
    <scope>NUCLEOTIDE SEQUENCE [LARGE SCALE GENOMIC DNA]</scope>
</reference>